<evidence type="ECO:0000256" key="6">
    <source>
        <dbReference type="SAM" id="Phobius"/>
    </source>
</evidence>
<feature type="transmembrane region" description="Helical" evidence="6">
    <location>
        <begin position="408"/>
        <end position="427"/>
    </location>
</feature>
<dbReference type="GO" id="GO:0042937">
    <property type="term" value="F:tripeptide transmembrane transporter activity"/>
    <property type="evidence" value="ECO:0007669"/>
    <property type="project" value="InterPro"/>
</dbReference>
<dbReference type="GO" id="GO:0022857">
    <property type="term" value="F:transmembrane transporter activity"/>
    <property type="evidence" value="ECO:0000318"/>
    <property type="project" value="GO_Central"/>
</dbReference>
<dbReference type="InterPro" id="IPR000109">
    <property type="entry name" value="POT_fam"/>
</dbReference>
<evidence type="ECO:0000256" key="5">
    <source>
        <dbReference type="ARBA" id="ARBA00023136"/>
    </source>
</evidence>
<dbReference type="EMBL" id="LFYR01002015">
    <property type="protein sequence ID" value="KMZ57836.1"/>
    <property type="molecule type" value="Genomic_DNA"/>
</dbReference>
<dbReference type="FunFam" id="1.20.1250.20:FF:001017">
    <property type="entry name" value="Os08g0527700 protein"/>
    <property type="match status" value="1"/>
</dbReference>
<feature type="transmembrane region" description="Helical" evidence="6">
    <location>
        <begin position="439"/>
        <end position="460"/>
    </location>
</feature>
<dbReference type="InterPro" id="IPR036259">
    <property type="entry name" value="MFS_trans_sf"/>
</dbReference>
<accession>A0A0K9NM42</accession>
<keyword evidence="5 6" id="KW-0472">Membrane</keyword>
<evidence type="ECO:0000256" key="3">
    <source>
        <dbReference type="ARBA" id="ARBA00022692"/>
    </source>
</evidence>
<dbReference type="PANTHER" id="PTHR11654">
    <property type="entry name" value="OLIGOPEPTIDE TRANSPORTER-RELATED"/>
    <property type="match status" value="1"/>
</dbReference>
<dbReference type="Gene3D" id="1.20.1250.20">
    <property type="entry name" value="MFS general substrate transporter like domains"/>
    <property type="match status" value="1"/>
</dbReference>
<feature type="transmembrane region" description="Helical" evidence="6">
    <location>
        <begin position="484"/>
        <end position="503"/>
    </location>
</feature>
<dbReference type="GO" id="GO:0055085">
    <property type="term" value="P:transmembrane transport"/>
    <property type="evidence" value="ECO:0000318"/>
    <property type="project" value="GO_Central"/>
</dbReference>
<dbReference type="GO" id="GO:0016020">
    <property type="term" value="C:membrane"/>
    <property type="evidence" value="ECO:0000318"/>
    <property type="project" value="GO_Central"/>
</dbReference>
<dbReference type="Pfam" id="PF00854">
    <property type="entry name" value="PTR2"/>
    <property type="match status" value="2"/>
</dbReference>
<keyword evidence="3 6" id="KW-0812">Transmembrane</keyword>
<feature type="transmembrane region" description="Helical" evidence="6">
    <location>
        <begin position="277"/>
        <end position="298"/>
    </location>
</feature>
<evidence type="ECO:0000256" key="1">
    <source>
        <dbReference type="ARBA" id="ARBA00004141"/>
    </source>
</evidence>
<organism evidence="7 8">
    <name type="scientific">Zostera marina</name>
    <name type="common">Eelgrass</name>
    <dbReference type="NCBI Taxonomy" id="29655"/>
    <lineage>
        <taxon>Eukaryota</taxon>
        <taxon>Viridiplantae</taxon>
        <taxon>Streptophyta</taxon>
        <taxon>Embryophyta</taxon>
        <taxon>Tracheophyta</taxon>
        <taxon>Spermatophyta</taxon>
        <taxon>Magnoliopsida</taxon>
        <taxon>Liliopsida</taxon>
        <taxon>Zosteraceae</taxon>
        <taxon>Zostera</taxon>
    </lineage>
</organism>
<dbReference type="OrthoDB" id="8904098at2759"/>
<feature type="transmembrane region" description="Helical" evidence="6">
    <location>
        <begin position="356"/>
        <end position="376"/>
    </location>
</feature>
<dbReference type="SUPFAM" id="SSF103473">
    <property type="entry name" value="MFS general substrate transporter"/>
    <property type="match status" value="1"/>
</dbReference>
<feature type="transmembrane region" description="Helical" evidence="6">
    <location>
        <begin position="101"/>
        <end position="121"/>
    </location>
</feature>
<comment type="caution">
    <text evidence="7">The sequence shown here is derived from an EMBL/GenBank/DDBJ whole genome shotgun (WGS) entry which is preliminary data.</text>
</comment>
<gene>
    <name evidence="7" type="ORF">ZOSMA_81G00540</name>
</gene>
<comment type="similarity">
    <text evidence="2">Belongs to the major facilitator superfamily. Proton-dependent oligopeptide transporter (POT/PTR) (TC 2.A.17) family.</text>
</comment>
<evidence type="ECO:0000313" key="8">
    <source>
        <dbReference type="Proteomes" id="UP000036987"/>
    </source>
</evidence>
<dbReference type="InterPro" id="IPR044739">
    <property type="entry name" value="NRT1/PTR"/>
</dbReference>
<dbReference type="CDD" id="cd17417">
    <property type="entry name" value="MFS_NPF5"/>
    <property type="match status" value="1"/>
</dbReference>
<comment type="subcellular location">
    <subcellularLocation>
        <location evidence="1">Membrane</location>
        <topology evidence="1">Multi-pass membrane protein</topology>
    </subcellularLocation>
</comment>
<evidence type="ECO:0000256" key="4">
    <source>
        <dbReference type="ARBA" id="ARBA00022989"/>
    </source>
</evidence>
<feature type="transmembrane region" description="Helical" evidence="6">
    <location>
        <begin position="188"/>
        <end position="207"/>
    </location>
</feature>
<reference evidence="8" key="1">
    <citation type="journal article" date="2016" name="Nature">
        <title>The genome of the seagrass Zostera marina reveals angiosperm adaptation to the sea.</title>
        <authorList>
            <person name="Olsen J.L."/>
            <person name="Rouze P."/>
            <person name="Verhelst B."/>
            <person name="Lin Y.-C."/>
            <person name="Bayer T."/>
            <person name="Collen J."/>
            <person name="Dattolo E."/>
            <person name="De Paoli E."/>
            <person name="Dittami S."/>
            <person name="Maumus F."/>
            <person name="Michel G."/>
            <person name="Kersting A."/>
            <person name="Lauritano C."/>
            <person name="Lohaus R."/>
            <person name="Toepel M."/>
            <person name="Tonon T."/>
            <person name="Vanneste K."/>
            <person name="Amirebrahimi M."/>
            <person name="Brakel J."/>
            <person name="Bostroem C."/>
            <person name="Chovatia M."/>
            <person name="Grimwood J."/>
            <person name="Jenkins J.W."/>
            <person name="Jueterbock A."/>
            <person name="Mraz A."/>
            <person name="Stam W.T."/>
            <person name="Tice H."/>
            <person name="Bornberg-Bauer E."/>
            <person name="Green P.J."/>
            <person name="Pearson G.A."/>
            <person name="Procaccini G."/>
            <person name="Duarte C.M."/>
            <person name="Schmutz J."/>
            <person name="Reusch T.B.H."/>
            <person name="Van de Peer Y."/>
        </authorList>
    </citation>
    <scope>NUCLEOTIDE SEQUENCE [LARGE SCALE GENOMIC DNA]</scope>
    <source>
        <strain evidence="8">cv. Finnish</strain>
    </source>
</reference>
<dbReference type="SMR" id="A0A0K9NM42"/>
<dbReference type="GO" id="GO:0071916">
    <property type="term" value="F:dipeptide transmembrane transporter activity"/>
    <property type="evidence" value="ECO:0007669"/>
    <property type="project" value="InterPro"/>
</dbReference>
<sequence length="514" mass="56722">MDSNPLLSTNIVDESASVDRGKRLSKGGGWTSALFIIGVEMAERFAYYGVSMNLITYLTGPLGESTATAASNVNLWSGSSLLLPIPLGLVADIWVGRYLTIIVASVLYFLGLTMLTLSAVLPDLRPKQLSDGTFTTPTSFQTAFFFVSLYMAAFAQGGHKPCVQAFGADQFDDNDATEKKSKSSFFNWWYFGMSFSTVFTVAGLSYVQDNIGWGFGFGIPSAAMAFALFIFLLGTKTYRFPASITQNQNHLPPSYGCHFVIDNEKEEESKIMVVMKLLPIWATCLIYAVVYSQSGTFFTKQGGTIDGRIGSTFEVPPAALQTFISLSIVISIPVYDRVIVPTLRKSTGTPYGITMLQRIGTGIFLSVISMVVAALVEIKRLKTIEEYGLIDSPEIMIPMSLWWMVPQYIIYGMADTFTMVGLQEFFYDQVPDGLRSLGLALYLSIFGIGSFLSSALVSVIDNMSRRGGGESWFADNLNRAHLDYFYWLLAGVSAVQFIIYILISKCYVYKKKNV</sequence>
<dbReference type="AlphaFoldDB" id="A0A0K9NM42"/>
<feature type="transmembrane region" description="Helical" evidence="6">
    <location>
        <begin position="318"/>
        <end position="335"/>
    </location>
</feature>
<keyword evidence="8" id="KW-1185">Reference proteome</keyword>
<name>A0A0K9NM42_ZOSMR</name>
<evidence type="ECO:0000313" key="7">
    <source>
        <dbReference type="EMBL" id="KMZ57836.1"/>
    </source>
</evidence>
<protein>
    <submittedName>
        <fullName evidence="7">Nitrate transporter 1/peptide transporter npf5.13</fullName>
    </submittedName>
</protein>
<keyword evidence="4 6" id="KW-1133">Transmembrane helix</keyword>
<dbReference type="Proteomes" id="UP000036987">
    <property type="component" value="Unassembled WGS sequence"/>
</dbReference>
<feature type="transmembrane region" description="Helical" evidence="6">
    <location>
        <begin position="213"/>
        <end position="233"/>
    </location>
</feature>
<dbReference type="OMA" id="PEECKAQ"/>
<proteinExistence type="inferred from homology"/>
<evidence type="ECO:0000256" key="2">
    <source>
        <dbReference type="ARBA" id="ARBA00005982"/>
    </source>
</evidence>